<evidence type="ECO:0000313" key="2">
    <source>
        <dbReference type="Proteomes" id="UP000603234"/>
    </source>
</evidence>
<evidence type="ECO:0000313" key="1">
    <source>
        <dbReference type="EMBL" id="MBC3804274.1"/>
    </source>
</evidence>
<proteinExistence type="predicted"/>
<keyword evidence="2" id="KW-1185">Reference proteome</keyword>
<comment type="caution">
    <text evidence="1">The sequence shown here is derived from an EMBL/GenBank/DDBJ whole genome shotgun (WGS) entry which is preliminary data.</text>
</comment>
<gene>
    <name evidence="1" type="ORF">GH808_07485</name>
</gene>
<reference evidence="1 2" key="1">
    <citation type="journal article" date="2020" name="mSystems">
        <title>Defining Genomic and Predicted Metabolic Features of the Acetobacterium Genus.</title>
        <authorList>
            <person name="Ross D.E."/>
            <person name="Marshall C.W."/>
            <person name="Gulliver D."/>
            <person name="May H.D."/>
            <person name="Norman R.S."/>
        </authorList>
    </citation>
    <scope>NUCLEOTIDE SEQUENCE [LARGE SCALE GENOMIC DNA]</scope>
    <source>
        <strain evidence="1 2">DSM 8238</strain>
    </source>
</reference>
<dbReference type="Proteomes" id="UP000603234">
    <property type="component" value="Unassembled WGS sequence"/>
</dbReference>
<protein>
    <submittedName>
        <fullName evidence="1">rRNA biogenesis protein rrp5</fullName>
    </submittedName>
</protein>
<organism evidence="1 2">
    <name type="scientific">Acetobacterium fimetarium</name>
    <dbReference type="NCBI Taxonomy" id="52691"/>
    <lineage>
        <taxon>Bacteria</taxon>
        <taxon>Bacillati</taxon>
        <taxon>Bacillota</taxon>
        <taxon>Clostridia</taxon>
        <taxon>Eubacteriales</taxon>
        <taxon>Eubacteriaceae</taxon>
        <taxon>Acetobacterium</taxon>
    </lineage>
</organism>
<dbReference type="RefSeq" id="WP_186842165.1">
    <property type="nucleotide sequence ID" value="NZ_WJBC01000009.1"/>
</dbReference>
<dbReference type="EMBL" id="WJBC01000009">
    <property type="protein sequence ID" value="MBC3804274.1"/>
    <property type="molecule type" value="Genomic_DNA"/>
</dbReference>
<sequence>MSRTKRLLDVIADVRSLADSLQAVADGLFTNDPVAGAGPAVLAAEPIAARLEKTPEIKLEDVRAVLANKSRMGHTAAVRELLTKYGAAKLSEIDPQKYPALLKDAELLG</sequence>
<accession>A0ABR6WUH3</accession>
<name>A0ABR6WUH3_9FIRM</name>